<keyword evidence="7" id="KW-1185">Reference proteome</keyword>
<dbReference type="AlphaFoldDB" id="A0A317EBG4"/>
<dbReference type="Proteomes" id="UP000245461">
    <property type="component" value="Unassembled WGS sequence"/>
</dbReference>
<dbReference type="SUPFAM" id="SSF53850">
    <property type="entry name" value="Periplasmic binding protein-like II"/>
    <property type="match status" value="1"/>
</dbReference>
<evidence type="ECO:0000256" key="2">
    <source>
        <dbReference type="ARBA" id="ARBA00023015"/>
    </source>
</evidence>
<comment type="similarity">
    <text evidence="1">Belongs to the LysR transcriptional regulatory family.</text>
</comment>
<sequence length="309" mass="33432">MTAPPPSVNLPSMNVDNIDLRLLRVFHALAEHGGFAGAQAELGLTPSTLSIHLSNLEQRLGMVLCERGRGGFRLTEKGEHVHVATKRMFAALEDFRAETAALRGMLMGELAIGLADSTVTDPRSPIAGAIRRFESRQNDVHLRLTVDRPAGLNHALLDGRLNLAVGIFPHHVAGVDYETLYAERSLLYCGAGHDFFGRGGIEAEEVGKARFVGRAYSLERDLDAIGAARHKASVENMEAEAHLILSGCYIGFLPEHFAAGFVAAGRMQAVDAERFTLMSDVALAMPSAGKPNAVVRLFREELRKANAEA</sequence>
<comment type="caution">
    <text evidence="6">The sequence shown here is derived from an EMBL/GenBank/DDBJ whole genome shotgun (WGS) entry which is preliminary data.</text>
</comment>
<dbReference type="Gene3D" id="1.10.10.10">
    <property type="entry name" value="Winged helix-like DNA-binding domain superfamily/Winged helix DNA-binding domain"/>
    <property type="match status" value="1"/>
</dbReference>
<dbReference type="OrthoDB" id="7506954at2"/>
<proteinExistence type="inferred from homology"/>
<gene>
    <name evidence="6" type="ORF">DKG74_09180</name>
</gene>
<dbReference type="Pfam" id="PF00126">
    <property type="entry name" value="HTH_1"/>
    <property type="match status" value="1"/>
</dbReference>
<keyword evidence="4" id="KW-0804">Transcription</keyword>
<dbReference type="CDD" id="cd05466">
    <property type="entry name" value="PBP2_LTTR_substrate"/>
    <property type="match status" value="1"/>
</dbReference>
<feature type="domain" description="HTH lysR-type" evidence="5">
    <location>
        <begin position="18"/>
        <end position="75"/>
    </location>
</feature>
<name>A0A317EBG4_9PROT</name>
<keyword evidence="2" id="KW-0805">Transcription regulation</keyword>
<dbReference type="PROSITE" id="PS50931">
    <property type="entry name" value="HTH_LYSR"/>
    <property type="match status" value="1"/>
</dbReference>
<dbReference type="InterPro" id="IPR000847">
    <property type="entry name" value="LysR_HTH_N"/>
</dbReference>
<organism evidence="6 7">
    <name type="scientific">Zavarzinia aquatilis</name>
    <dbReference type="NCBI Taxonomy" id="2211142"/>
    <lineage>
        <taxon>Bacteria</taxon>
        <taxon>Pseudomonadati</taxon>
        <taxon>Pseudomonadota</taxon>
        <taxon>Alphaproteobacteria</taxon>
        <taxon>Rhodospirillales</taxon>
        <taxon>Zavarziniaceae</taxon>
        <taxon>Zavarzinia</taxon>
    </lineage>
</organism>
<dbReference type="SUPFAM" id="SSF46785">
    <property type="entry name" value="Winged helix' DNA-binding domain"/>
    <property type="match status" value="1"/>
</dbReference>
<evidence type="ECO:0000313" key="6">
    <source>
        <dbReference type="EMBL" id="PWR24279.1"/>
    </source>
</evidence>
<dbReference type="Pfam" id="PF03466">
    <property type="entry name" value="LysR_substrate"/>
    <property type="match status" value="1"/>
</dbReference>
<protein>
    <submittedName>
        <fullName evidence="6">LysR family transcriptional regulator</fullName>
    </submittedName>
</protein>
<dbReference type="InterPro" id="IPR036390">
    <property type="entry name" value="WH_DNA-bd_sf"/>
</dbReference>
<dbReference type="EMBL" id="QGLE01000004">
    <property type="protein sequence ID" value="PWR24279.1"/>
    <property type="molecule type" value="Genomic_DNA"/>
</dbReference>
<evidence type="ECO:0000256" key="3">
    <source>
        <dbReference type="ARBA" id="ARBA00023125"/>
    </source>
</evidence>
<evidence type="ECO:0000256" key="1">
    <source>
        <dbReference type="ARBA" id="ARBA00009437"/>
    </source>
</evidence>
<keyword evidence="3" id="KW-0238">DNA-binding</keyword>
<dbReference type="GO" id="GO:0003700">
    <property type="term" value="F:DNA-binding transcription factor activity"/>
    <property type="evidence" value="ECO:0007669"/>
    <property type="project" value="InterPro"/>
</dbReference>
<evidence type="ECO:0000259" key="5">
    <source>
        <dbReference type="PROSITE" id="PS50931"/>
    </source>
</evidence>
<dbReference type="PANTHER" id="PTHR30126:SF98">
    <property type="entry name" value="HTH-TYPE TRANSCRIPTIONAL ACTIVATOR BAUR"/>
    <property type="match status" value="1"/>
</dbReference>
<dbReference type="InterPro" id="IPR036388">
    <property type="entry name" value="WH-like_DNA-bd_sf"/>
</dbReference>
<dbReference type="GO" id="GO:0000976">
    <property type="term" value="F:transcription cis-regulatory region binding"/>
    <property type="evidence" value="ECO:0007669"/>
    <property type="project" value="TreeGrafter"/>
</dbReference>
<dbReference type="PANTHER" id="PTHR30126">
    <property type="entry name" value="HTH-TYPE TRANSCRIPTIONAL REGULATOR"/>
    <property type="match status" value="1"/>
</dbReference>
<evidence type="ECO:0000313" key="7">
    <source>
        <dbReference type="Proteomes" id="UP000245461"/>
    </source>
</evidence>
<dbReference type="Gene3D" id="3.40.190.10">
    <property type="entry name" value="Periplasmic binding protein-like II"/>
    <property type="match status" value="2"/>
</dbReference>
<accession>A0A317EBG4</accession>
<evidence type="ECO:0000256" key="4">
    <source>
        <dbReference type="ARBA" id="ARBA00023163"/>
    </source>
</evidence>
<reference evidence="6 7" key="1">
    <citation type="submission" date="2018-05" db="EMBL/GenBank/DDBJ databases">
        <title>Zavarzinia sp. HR-AS.</title>
        <authorList>
            <person name="Lee Y."/>
            <person name="Jeon C.O."/>
        </authorList>
    </citation>
    <scope>NUCLEOTIDE SEQUENCE [LARGE SCALE GENOMIC DNA]</scope>
    <source>
        <strain evidence="6 7">HR-AS</strain>
    </source>
</reference>
<dbReference type="InterPro" id="IPR005119">
    <property type="entry name" value="LysR_subst-bd"/>
</dbReference>